<comment type="caution">
    <text evidence="5">The sequence shown here is derived from an EMBL/GenBank/DDBJ whole genome shotgun (WGS) entry which is preliminary data.</text>
</comment>
<dbReference type="Proteomes" id="UP001501495">
    <property type="component" value="Unassembled WGS sequence"/>
</dbReference>
<sequence length="1088" mass="113965">MRLPAPTPRRAAATAAAGLLAAALLPLATVPAGAADSGASARDALPVDTTGRRLLAVDFAPLAARPEPGAAFTVRGTVHRVTQARVGRAGATTPASFTLAVQDATGRTLGSTPVTTDADGSFETVVPGGVTSGVDTGTGAVELAVRALDASASGGYGADDAGATPVTLRSQAKSLVVRNKFVSSLGWVKPGDKYPSSIVVTNPTSSAVSGATVRVTAPRGTRFLRASGPGTARTSASSISWRVPALAAGRSATLVIDQQAASVRQLPTIVWRDLSTTATLSAKGRSAKAVSHGPKVIPPGGAYDTARYGDRPFPVVPVQYLDRAYGAGHTGDSLEGVINDPKNDGSTFNLYQEMSLGQLFPDGTVPSAGVATADFDYKPGFPLYTTDPTNLSTCTGATLSDLGSAALGTPLYPTRITDGVYNLPGTTGYYGADGNGSAIVGSLTGVAALQNIDSGCGDPSKIVADAAALADPEIDYNDYDTDKDGVVDFFMVVFAGCGGNGASQGLGGDLACGLPYDNIWPNSSSLEYSTTDPETGLPGFATDDQLTDLEGHPLYWTNKSFTKKTTKKTPYKVFVRVGPYNLNPETAIDHASVISHEYGHSLGLPDFYTTGSATYYDDWTLMSTDKSQNIDAYGRQELGWVVPEVLTKGTRTVRNFSDSKQDTGVIHWRTKSGKTYTLRHGKDGIVHNSQMYVAKLPGRVQIEKSAFATGDKASGTHAWFSGSGNDFGCNTDGGGHNLDLSIPALSKLPAGSTVSLSMKSSFNVEWDFDYGFVLTSTDGGKSWASHASTRSTPTTTASSNPNNNACQAAYGNGITGSSASYTDPVTVQLDRTLGNYPDQIFVADSFDISDLVGAKTPILRFSYATDPGLAQPGWFIDDVKVTATTPSGEKVLLDTDFEKSGGPSDPRVFNGGCKPGNPGGACTAGWQYVQAGARSTDFDHAYYLEMRDRSGFDLDGRGQIDRDPISWQPGLFLAYTDEAHGYGNVGLDDHPAQTPVDAVPQPQSMTPTLADAAFTLAQGRSSYSDFGKGYVDNYTENGGDWVHKFGCLSFKVLSMKGQSDGPRTSNGDLTGTVRFTIGSGCARFDYDY</sequence>
<evidence type="ECO:0000313" key="5">
    <source>
        <dbReference type="EMBL" id="GAA4124496.1"/>
    </source>
</evidence>
<dbReference type="SUPFAM" id="SSF55486">
    <property type="entry name" value="Metalloproteases ('zincins'), catalytic domain"/>
    <property type="match status" value="1"/>
</dbReference>
<feature type="chain" id="PRO_5046339386" description="M6 family metalloprotease domain-containing protein" evidence="2">
    <location>
        <begin position="35"/>
        <end position="1088"/>
    </location>
</feature>
<organism evidence="5 6">
    <name type="scientific">Nocardioides fonticola</name>
    <dbReference type="NCBI Taxonomy" id="450363"/>
    <lineage>
        <taxon>Bacteria</taxon>
        <taxon>Bacillati</taxon>
        <taxon>Actinomycetota</taxon>
        <taxon>Actinomycetes</taxon>
        <taxon>Propionibacteriales</taxon>
        <taxon>Nocardioidaceae</taxon>
        <taxon>Nocardioides</taxon>
    </lineage>
</organism>
<evidence type="ECO:0000256" key="2">
    <source>
        <dbReference type="SAM" id="SignalP"/>
    </source>
</evidence>
<evidence type="ECO:0000259" key="3">
    <source>
        <dbReference type="Pfam" id="PF01345"/>
    </source>
</evidence>
<dbReference type="InterPro" id="IPR001434">
    <property type="entry name" value="OmcB-like_DUF11"/>
</dbReference>
<dbReference type="InterPro" id="IPR008757">
    <property type="entry name" value="Peptidase_M6-like_domain"/>
</dbReference>
<feature type="domain" description="Peptidase M6-like" evidence="4">
    <location>
        <begin position="570"/>
        <end position="624"/>
    </location>
</feature>
<accession>A0ABP7XRY6</accession>
<feature type="domain" description="DUF11" evidence="3">
    <location>
        <begin position="189"/>
        <end position="262"/>
    </location>
</feature>
<evidence type="ECO:0000313" key="6">
    <source>
        <dbReference type="Proteomes" id="UP001501495"/>
    </source>
</evidence>
<evidence type="ECO:0000259" key="4">
    <source>
        <dbReference type="Pfam" id="PF05547"/>
    </source>
</evidence>
<dbReference type="Pfam" id="PF05547">
    <property type="entry name" value="Peptidase_M6"/>
    <property type="match status" value="1"/>
</dbReference>
<feature type="signal peptide" evidence="2">
    <location>
        <begin position="1"/>
        <end position="34"/>
    </location>
</feature>
<dbReference type="RefSeq" id="WP_344734485.1">
    <property type="nucleotide sequence ID" value="NZ_BAAAZH010000024.1"/>
</dbReference>
<name>A0ABP7XRY6_9ACTN</name>
<dbReference type="Pfam" id="PF01345">
    <property type="entry name" value="DUF11"/>
    <property type="match status" value="1"/>
</dbReference>
<dbReference type="EMBL" id="BAAAZH010000024">
    <property type="protein sequence ID" value="GAA4124496.1"/>
    <property type="molecule type" value="Genomic_DNA"/>
</dbReference>
<dbReference type="PANTHER" id="PTHR41775">
    <property type="entry name" value="SECRETED PROTEIN-RELATED"/>
    <property type="match status" value="1"/>
</dbReference>
<proteinExistence type="predicted"/>
<keyword evidence="6" id="KW-1185">Reference proteome</keyword>
<feature type="compositionally biased region" description="Low complexity" evidence="1">
    <location>
        <begin position="784"/>
        <end position="803"/>
    </location>
</feature>
<dbReference type="Pfam" id="PF20773">
    <property type="entry name" value="InhA-like_MAM"/>
    <property type="match status" value="1"/>
</dbReference>
<evidence type="ECO:0008006" key="7">
    <source>
        <dbReference type="Google" id="ProtNLM"/>
    </source>
</evidence>
<reference evidence="6" key="1">
    <citation type="journal article" date="2019" name="Int. J. Syst. Evol. Microbiol.">
        <title>The Global Catalogue of Microorganisms (GCM) 10K type strain sequencing project: providing services to taxonomists for standard genome sequencing and annotation.</title>
        <authorList>
            <consortium name="The Broad Institute Genomics Platform"/>
            <consortium name="The Broad Institute Genome Sequencing Center for Infectious Disease"/>
            <person name="Wu L."/>
            <person name="Ma J."/>
        </authorList>
    </citation>
    <scope>NUCLEOTIDE SEQUENCE [LARGE SCALE GENOMIC DNA]</scope>
    <source>
        <strain evidence="6">JCM 16703</strain>
    </source>
</reference>
<gene>
    <name evidence="5" type="ORF">GCM10022215_32250</name>
</gene>
<keyword evidence="2" id="KW-0732">Signal</keyword>
<evidence type="ECO:0000256" key="1">
    <source>
        <dbReference type="SAM" id="MobiDB-lite"/>
    </source>
</evidence>
<dbReference type="PANTHER" id="PTHR41775:SF1">
    <property type="entry name" value="PEPTIDASE M6-LIKE DOMAIN-CONTAINING PROTEIN"/>
    <property type="match status" value="1"/>
</dbReference>
<feature type="region of interest" description="Disordered" evidence="1">
    <location>
        <begin position="781"/>
        <end position="803"/>
    </location>
</feature>
<protein>
    <recommendedName>
        <fullName evidence="7">M6 family metalloprotease domain-containing protein</fullName>
    </recommendedName>
</protein>